<feature type="region of interest" description="Disordered" evidence="5">
    <location>
        <begin position="755"/>
        <end position="781"/>
    </location>
</feature>
<dbReference type="PANTHER" id="PTHR22706">
    <property type="entry name" value="ASSEMBLY FACTOR FOR SPINDLE MICROTUBULES"/>
    <property type="match status" value="1"/>
</dbReference>
<dbReference type="InterPro" id="IPR001715">
    <property type="entry name" value="CH_dom"/>
</dbReference>
<organism evidence="7 8">
    <name type="scientific">Gracilariopsis chorda</name>
    <dbReference type="NCBI Taxonomy" id="448386"/>
    <lineage>
        <taxon>Eukaryota</taxon>
        <taxon>Rhodophyta</taxon>
        <taxon>Florideophyceae</taxon>
        <taxon>Rhodymeniophycidae</taxon>
        <taxon>Gracilariales</taxon>
        <taxon>Gracilariaceae</taxon>
        <taxon>Gracilariopsis</taxon>
    </lineage>
</organism>
<feature type="region of interest" description="Disordered" evidence="5">
    <location>
        <begin position="1"/>
        <end position="26"/>
    </location>
</feature>
<feature type="domain" description="Calponin-homology (CH)" evidence="6">
    <location>
        <begin position="533"/>
        <end position="662"/>
    </location>
</feature>
<evidence type="ECO:0000256" key="5">
    <source>
        <dbReference type="SAM" id="MobiDB-lite"/>
    </source>
</evidence>
<keyword evidence="2" id="KW-0963">Cytoplasm</keyword>
<dbReference type="GO" id="GO:0000922">
    <property type="term" value="C:spindle pole"/>
    <property type="evidence" value="ECO:0007669"/>
    <property type="project" value="TreeGrafter"/>
</dbReference>
<keyword evidence="8" id="KW-1185">Reference proteome</keyword>
<feature type="region of interest" description="Disordered" evidence="5">
    <location>
        <begin position="1295"/>
        <end position="1324"/>
    </location>
</feature>
<feature type="coiled-coil region" evidence="4">
    <location>
        <begin position="1579"/>
        <end position="1606"/>
    </location>
</feature>
<feature type="compositionally biased region" description="Polar residues" evidence="5">
    <location>
        <begin position="718"/>
        <end position="728"/>
    </location>
</feature>
<feature type="compositionally biased region" description="Basic and acidic residues" evidence="5">
    <location>
        <begin position="1"/>
        <end position="15"/>
    </location>
</feature>
<dbReference type="SUPFAM" id="SSF47576">
    <property type="entry name" value="Calponin-homology domain, CH-domain"/>
    <property type="match status" value="1"/>
</dbReference>
<feature type="region of interest" description="Disordered" evidence="5">
    <location>
        <begin position="1766"/>
        <end position="1798"/>
    </location>
</feature>
<dbReference type="InterPro" id="IPR051185">
    <property type="entry name" value="ASPM"/>
</dbReference>
<name>A0A2V3IR44_9FLOR</name>
<comment type="caution">
    <text evidence="7">The sequence shown here is derived from an EMBL/GenBank/DDBJ whole genome shotgun (WGS) entry which is preliminary data.</text>
</comment>
<reference evidence="7 8" key="1">
    <citation type="journal article" date="2018" name="Mol. Biol. Evol.">
        <title>Analysis of the draft genome of the red seaweed Gracilariopsis chorda provides insights into genome size evolution in Rhodophyta.</title>
        <authorList>
            <person name="Lee J."/>
            <person name="Yang E.C."/>
            <person name="Graf L."/>
            <person name="Yang J.H."/>
            <person name="Qiu H."/>
            <person name="Zel Zion U."/>
            <person name="Chan C.X."/>
            <person name="Stephens T.G."/>
            <person name="Weber A.P.M."/>
            <person name="Boo G.H."/>
            <person name="Boo S.M."/>
            <person name="Kim K.M."/>
            <person name="Shin Y."/>
            <person name="Jung M."/>
            <person name="Lee S.J."/>
            <person name="Yim H.S."/>
            <person name="Lee J.H."/>
            <person name="Bhattacharya D."/>
            <person name="Yoon H.S."/>
        </authorList>
    </citation>
    <scope>NUCLEOTIDE SEQUENCE [LARGE SCALE GENOMIC DNA]</scope>
    <source>
        <strain evidence="7 8">SKKU-2015</strain>
        <tissue evidence="7">Whole body</tissue>
    </source>
</reference>
<evidence type="ECO:0000313" key="7">
    <source>
        <dbReference type="EMBL" id="PXF44569.1"/>
    </source>
</evidence>
<proteinExistence type="predicted"/>
<dbReference type="Gene3D" id="1.10.418.10">
    <property type="entry name" value="Calponin-like domain"/>
    <property type="match status" value="2"/>
</dbReference>
<feature type="region of interest" description="Disordered" evidence="5">
    <location>
        <begin position="976"/>
        <end position="1007"/>
    </location>
</feature>
<feature type="compositionally biased region" description="Polar residues" evidence="5">
    <location>
        <begin position="1304"/>
        <end position="1317"/>
    </location>
</feature>
<evidence type="ECO:0000313" key="8">
    <source>
        <dbReference type="Proteomes" id="UP000247409"/>
    </source>
</evidence>
<feature type="compositionally biased region" description="Polar residues" evidence="5">
    <location>
        <begin position="1084"/>
        <end position="1095"/>
    </location>
</feature>
<dbReference type="PROSITE" id="PS50096">
    <property type="entry name" value="IQ"/>
    <property type="match status" value="1"/>
</dbReference>
<feature type="compositionally biased region" description="Basic and acidic residues" evidence="5">
    <location>
        <begin position="1243"/>
        <end position="1257"/>
    </location>
</feature>
<feature type="region of interest" description="Disordered" evidence="5">
    <location>
        <begin position="708"/>
        <end position="739"/>
    </location>
</feature>
<protein>
    <recommendedName>
        <fullName evidence="6">Calponin-homology (CH) domain-containing protein</fullName>
    </recommendedName>
</protein>
<evidence type="ECO:0000259" key="6">
    <source>
        <dbReference type="PROSITE" id="PS50021"/>
    </source>
</evidence>
<feature type="region of interest" description="Disordered" evidence="5">
    <location>
        <begin position="1169"/>
        <end position="1205"/>
    </location>
</feature>
<feature type="region of interest" description="Disordered" evidence="5">
    <location>
        <begin position="1342"/>
        <end position="1398"/>
    </location>
</feature>
<evidence type="ECO:0000256" key="1">
    <source>
        <dbReference type="ARBA" id="ARBA00004496"/>
    </source>
</evidence>
<dbReference type="OrthoDB" id="2148418at2759"/>
<dbReference type="PROSITE" id="PS50021">
    <property type="entry name" value="CH"/>
    <property type="match status" value="1"/>
</dbReference>
<dbReference type="CDD" id="cd21223">
    <property type="entry name" value="CH_ASPM_rpt1"/>
    <property type="match status" value="1"/>
</dbReference>
<feature type="compositionally biased region" description="Polar residues" evidence="5">
    <location>
        <begin position="979"/>
        <end position="990"/>
    </location>
</feature>
<feature type="compositionally biased region" description="Low complexity" evidence="5">
    <location>
        <begin position="1169"/>
        <end position="1187"/>
    </location>
</feature>
<keyword evidence="3" id="KW-0112">Calmodulin-binding</keyword>
<evidence type="ECO:0000256" key="3">
    <source>
        <dbReference type="ARBA" id="ARBA00022860"/>
    </source>
</evidence>
<keyword evidence="4" id="KW-0175">Coiled coil</keyword>
<dbReference type="GO" id="GO:0051295">
    <property type="term" value="P:establishment of meiotic spindle localization"/>
    <property type="evidence" value="ECO:0007669"/>
    <property type="project" value="TreeGrafter"/>
</dbReference>
<dbReference type="GO" id="GO:0005516">
    <property type="term" value="F:calmodulin binding"/>
    <property type="evidence" value="ECO:0007669"/>
    <property type="project" value="UniProtKB-KW"/>
</dbReference>
<gene>
    <name evidence="7" type="ORF">BWQ96_05646</name>
</gene>
<dbReference type="GO" id="GO:0007051">
    <property type="term" value="P:spindle organization"/>
    <property type="evidence" value="ECO:0007669"/>
    <property type="project" value="TreeGrafter"/>
</dbReference>
<feature type="region of interest" description="Disordered" evidence="5">
    <location>
        <begin position="1230"/>
        <end position="1257"/>
    </location>
</feature>
<dbReference type="GO" id="GO:0005737">
    <property type="term" value="C:cytoplasm"/>
    <property type="evidence" value="ECO:0007669"/>
    <property type="project" value="UniProtKB-SubCell"/>
</dbReference>
<evidence type="ECO:0000256" key="2">
    <source>
        <dbReference type="ARBA" id="ARBA00022490"/>
    </source>
</evidence>
<dbReference type="STRING" id="448386.A0A2V3IR44"/>
<sequence>MFHPVDPDKENDQRRASYAPPPATVRKRLFPTPITTRATRARPSISSAASAYENSNDILRTPLPKLPPSATTLSIAASSVRRSSHAGPATASLKGTPCFKRKYVETNPDVWLQRQVDDLTAWLNHELGDLSSSASYFPTQNFASSDVFIAQYEAVLRFYRGPTFNAEVLRFGNHIKKANLSFSTAVSIATEQPKFEQLVSLLTFSYNSTWLLLGLSLILHTNFALQIDEVLRQAQNTPNKRIDVAVLQQKLVDYILRNHFTTENPVASKFTITSPSTVFTPSSNMDSVKQNGLVLYRTLLLIMLLDHAAQDTDVVNNLPFPLFKPDSSVHKSQEVVDRLSQICLQNPDSLNRFLGDRGYRLEYDCPPWDRISNFAVRDLGTDLRDGIRLCKLASLLTGDPRPLQQVKYNYGSRLSDATRHKKHSFNIMIALDTISKYAADRLRAKVQWKATAREIIDGNRPETVALLWQIAELWIEIKLLDNSLLDESLSAAQDEFRARTADAVWCSSPETFRELSPTIKSPSRLVIYQRPDKDCIRKLLQWCATVCGIHRIKVVDFTESFRDCAVLCILLDQLHPGMIEVKDIIRVAPAEIRDEQDSVKELGIVRSNIKLFEGACQRLGALPNISISAMAALAPPFISRLKEESFGRLMILMTAYLFKRVELGRGAKERLEYVQQHAEREVDYGFSCSPHGCDDLLKPLGTKTWDLPGSTDLGRLDTSGSSDNSSGKAFSPEKQEDTPSVLVGEVDMSVPLAHNAHGSESLPRPFKPSTFALPNDDNSKISTPTVERKRKEEAAEVILSNYEAYKACRNVLNKKDNAVLLQTLIRRFLAHQDYEELLYSQKELVNNLHSEFWNRKSLVGTNESSISNSEYYSISEKKKEASEGFGLCLKSLDDVEKVMLLFPDHLKTIDHYVQSMQEHEERSRNAPTQQILGIGVDFAPHNDASSDKTNPTKRGELQMVNGIGSMVTTHISLPDPSTPVDQSQNVSGHCSPSPGGESQVFRTPWTGIRPRKIASSRYYGATPSDRYSWHTASPDIVKTNIEHHAASHDASSKRSPSQDYVDSYGTDSGERTELTAEDGEGRSQVATEGESIQGQDELNFSSQSMAAGSKALFSAALSTIGTIGRATHHYLRSRNEYMLEVAAQSVHGAEAALPKTPSLPHPYHAQVSRISQSIGQSASSTRSSTPSNDAAGTVQSTDESGDETSLLEGRSLEAIHDSFETSNSLQVCEDVEQELSSSTSSENSHDSDNTPEVPRDTKITLSPAAACESCIRDAPNLIANITDNEDVLRSANTNADGEQAAPEEQTSISEVENSQVDVTGDNEGSRAGLTFVSCVSDEFKAQSSLEDDSDGLEPPIHGSDHQNQQEAVAELFPKLPDKSTTDDGGEATPNKYGNLFDLDSSTNHAEESQITETALRSAENAYMSLMHELQSSHEYDLEGRRGLDLRFSELEKADLVALKRLELETDKLETSHRAIETRYITLETPHSNSVEFRRTSVIVDEDNLICSEISFPVCDAEQEYAKLEHVSCLMKEEDEVLRSDLEDIESTLQKEHQESEVQLKALMGTVLSSACFLAEWKFARHMKERLKRKQEEQAERDEEVRDLDQEFKKRMWTLNLERTRIGEEERRLDSEIMALEVSYQKESNTVFELLEAEIDTRLLTLQNAEDKERMELLLRIESREECGQRIIDVEDLINSYQQLKGEEDHQEDQAEEEIYQSIPGKNDLPEEYVINEEEVEFCADMYAAKSTTSAQDVTVTCKRSYAAQGDAASGNVQTRRSLDNVGEENQDPSEFPSNCGSSSVQYQARRFSPQRVASPVLASVNVHVDTPPPVKETTGNSGLSVNSGLTSLQALQRKDYFEQTKFSPRSNDQKVRLNGAPEDASNLENLSVELSSFNITSSRKSVDDVMSNPSSASKLHALIRRISTATASPSRCMSDSLEHRTSESHSMVCQNIIRTILVVLRHLHRTSTHIRLIDRGITIIRDFCEVQDRVADVISVEDCIDVIVTCAQFYRDREGILEAAVSVLYYLSQDIDGETLMRKNENALKRLERINNLLNSAAKQERKHRIRVQHARLIVNQVRLREKGVSRHVLLSEDLAAAQKESAPLELRIRPSHRLLCSLLSELKSKGVV</sequence>
<feature type="region of interest" description="Disordered" evidence="5">
    <location>
        <begin position="1044"/>
        <end position="1095"/>
    </location>
</feature>
<comment type="subcellular location">
    <subcellularLocation>
        <location evidence="1">Cytoplasm</location>
    </subcellularLocation>
</comment>
<accession>A0A2V3IR44</accession>
<dbReference type="InterPro" id="IPR036872">
    <property type="entry name" value="CH_dom_sf"/>
</dbReference>
<dbReference type="Pfam" id="PF00307">
    <property type="entry name" value="CH"/>
    <property type="match status" value="2"/>
</dbReference>
<dbReference type="Proteomes" id="UP000247409">
    <property type="component" value="Unassembled WGS sequence"/>
</dbReference>
<dbReference type="EMBL" id="NBIV01000087">
    <property type="protein sequence ID" value="PXF44569.1"/>
    <property type="molecule type" value="Genomic_DNA"/>
</dbReference>
<feature type="compositionally biased region" description="Polar residues" evidence="5">
    <location>
        <begin position="1188"/>
        <end position="1198"/>
    </location>
</feature>
<dbReference type="PANTHER" id="PTHR22706:SF1">
    <property type="entry name" value="ASSEMBLY FACTOR FOR SPINDLE MICROTUBULES"/>
    <property type="match status" value="1"/>
</dbReference>
<evidence type="ECO:0000256" key="4">
    <source>
        <dbReference type="SAM" id="Coils"/>
    </source>
</evidence>
<dbReference type="GO" id="GO:0000278">
    <property type="term" value="P:mitotic cell cycle"/>
    <property type="evidence" value="ECO:0007669"/>
    <property type="project" value="TreeGrafter"/>
</dbReference>